<feature type="region of interest" description="Disordered" evidence="1">
    <location>
        <begin position="64"/>
        <end position="93"/>
    </location>
</feature>
<feature type="compositionally biased region" description="Basic and acidic residues" evidence="1">
    <location>
        <begin position="84"/>
        <end position="93"/>
    </location>
</feature>
<sequence length="93" mass="10025">MYLPFSHLLVVLSIPHLSTSYLASMFQPSPLPSPTSILLLLLLLPLPSLPHHRALPSLPAYPASAHHSPTCTLMGPSPHSRPAPRYETDPGSS</sequence>
<keyword evidence="2" id="KW-0732">Signal</keyword>
<evidence type="ECO:0000313" key="3">
    <source>
        <dbReference type="EMBL" id="KAJ7621460.1"/>
    </source>
</evidence>
<feature type="signal peptide" evidence="2">
    <location>
        <begin position="1"/>
        <end position="20"/>
    </location>
</feature>
<reference evidence="3" key="1">
    <citation type="submission" date="2023-03" db="EMBL/GenBank/DDBJ databases">
        <title>Massive genome expansion in bonnet fungi (Mycena s.s.) driven by repeated elements and novel gene families across ecological guilds.</title>
        <authorList>
            <consortium name="Lawrence Berkeley National Laboratory"/>
            <person name="Harder C.B."/>
            <person name="Miyauchi S."/>
            <person name="Viragh M."/>
            <person name="Kuo A."/>
            <person name="Thoen E."/>
            <person name="Andreopoulos B."/>
            <person name="Lu D."/>
            <person name="Skrede I."/>
            <person name="Drula E."/>
            <person name="Henrissat B."/>
            <person name="Morin E."/>
            <person name="Kohler A."/>
            <person name="Barry K."/>
            <person name="LaButti K."/>
            <person name="Morin E."/>
            <person name="Salamov A."/>
            <person name="Lipzen A."/>
            <person name="Mereny Z."/>
            <person name="Hegedus B."/>
            <person name="Baldrian P."/>
            <person name="Stursova M."/>
            <person name="Weitz H."/>
            <person name="Taylor A."/>
            <person name="Grigoriev I.V."/>
            <person name="Nagy L.G."/>
            <person name="Martin F."/>
            <person name="Kauserud H."/>
        </authorList>
    </citation>
    <scope>NUCLEOTIDE SEQUENCE</scope>
    <source>
        <strain evidence="3">9284</strain>
    </source>
</reference>
<keyword evidence="4" id="KW-1185">Reference proteome</keyword>
<feature type="chain" id="PRO_5041987582" description="Secreted protein" evidence="2">
    <location>
        <begin position="21"/>
        <end position="93"/>
    </location>
</feature>
<comment type="caution">
    <text evidence="3">The sequence shown here is derived from an EMBL/GenBank/DDBJ whole genome shotgun (WGS) entry which is preliminary data.</text>
</comment>
<dbReference type="AlphaFoldDB" id="A0AAD7BHV0"/>
<evidence type="ECO:0000256" key="2">
    <source>
        <dbReference type="SAM" id="SignalP"/>
    </source>
</evidence>
<protein>
    <recommendedName>
        <fullName evidence="5">Secreted protein</fullName>
    </recommendedName>
</protein>
<evidence type="ECO:0000256" key="1">
    <source>
        <dbReference type="SAM" id="MobiDB-lite"/>
    </source>
</evidence>
<gene>
    <name evidence="3" type="ORF">FB45DRAFT_929285</name>
</gene>
<dbReference type="EMBL" id="JARKIF010000016">
    <property type="protein sequence ID" value="KAJ7621460.1"/>
    <property type="molecule type" value="Genomic_DNA"/>
</dbReference>
<name>A0AAD7BHV0_9AGAR</name>
<organism evidence="3 4">
    <name type="scientific">Roridomyces roridus</name>
    <dbReference type="NCBI Taxonomy" id="1738132"/>
    <lineage>
        <taxon>Eukaryota</taxon>
        <taxon>Fungi</taxon>
        <taxon>Dikarya</taxon>
        <taxon>Basidiomycota</taxon>
        <taxon>Agaricomycotina</taxon>
        <taxon>Agaricomycetes</taxon>
        <taxon>Agaricomycetidae</taxon>
        <taxon>Agaricales</taxon>
        <taxon>Marasmiineae</taxon>
        <taxon>Mycenaceae</taxon>
        <taxon>Roridomyces</taxon>
    </lineage>
</organism>
<evidence type="ECO:0000313" key="4">
    <source>
        <dbReference type="Proteomes" id="UP001221142"/>
    </source>
</evidence>
<dbReference type="Proteomes" id="UP001221142">
    <property type="component" value="Unassembled WGS sequence"/>
</dbReference>
<evidence type="ECO:0008006" key="5">
    <source>
        <dbReference type="Google" id="ProtNLM"/>
    </source>
</evidence>
<proteinExistence type="predicted"/>
<accession>A0AAD7BHV0</accession>